<dbReference type="Pfam" id="PF01655">
    <property type="entry name" value="Ribosomal_L32e"/>
    <property type="match status" value="1"/>
</dbReference>
<dbReference type="NCBIfam" id="NF006332">
    <property type="entry name" value="PRK08562.1"/>
    <property type="match status" value="1"/>
</dbReference>
<feature type="region of interest" description="Disordered" evidence="6">
    <location>
        <begin position="36"/>
        <end position="66"/>
    </location>
</feature>
<dbReference type="SUPFAM" id="SSF52042">
    <property type="entry name" value="Ribosomal protein L32e"/>
    <property type="match status" value="1"/>
</dbReference>
<dbReference type="SMART" id="SM01393">
    <property type="entry name" value="Ribosomal_L32e"/>
    <property type="match status" value="1"/>
</dbReference>
<dbReference type="GO" id="GO:0022625">
    <property type="term" value="C:cytosolic large ribosomal subunit"/>
    <property type="evidence" value="ECO:0007669"/>
    <property type="project" value="TreeGrafter"/>
</dbReference>
<sequence length="137" mass="15360">MEEKRRLIRLRARHNRPKFKRRGLGQKKRLEDTWRRPRGLHNKQRRQIRAKGGLPGPGYGSPAAVRGLHPSGYEEVLVFSPAELAGLNPETQAVRIGGTVGGRKRATLQEQALQLGLKILNPRDLAAASEEEVSEDE</sequence>
<evidence type="ECO:0000256" key="3">
    <source>
        <dbReference type="ARBA" id="ARBA00023274"/>
    </source>
</evidence>
<accession>A0A0W8FHN1</accession>
<gene>
    <name evidence="7" type="ORF">ASZ90_009855</name>
</gene>
<dbReference type="InterPro" id="IPR023654">
    <property type="entry name" value="Ribosomal_eL32_arc"/>
</dbReference>
<dbReference type="PANTHER" id="PTHR23413:SF1">
    <property type="entry name" value="RIBOSOMAL PROTEIN L32"/>
    <property type="match status" value="1"/>
</dbReference>
<protein>
    <recommendedName>
        <fullName evidence="4">Large ribosomal subunit protein eL32</fullName>
    </recommendedName>
    <alternativeName>
        <fullName evidence="5">50S ribosomal protein L32e</fullName>
    </alternativeName>
</protein>
<comment type="caution">
    <text evidence="7">The sequence shown here is derived from an EMBL/GenBank/DDBJ whole genome shotgun (WGS) entry which is preliminary data.</text>
</comment>
<name>A0A0W8FHN1_9ZZZZ</name>
<reference evidence="7" key="1">
    <citation type="journal article" date="2015" name="Proc. Natl. Acad. Sci. U.S.A.">
        <title>Networks of energetic and metabolic interactions define dynamics in microbial communities.</title>
        <authorList>
            <person name="Embree M."/>
            <person name="Liu J.K."/>
            <person name="Al-Bassam M.M."/>
            <person name="Zengler K."/>
        </authorList>
    </citation>
    <scope>NUCLEOTIDE SEQUENCE</scope>
</reference>
<dbReference type="GO" id="GO:0003735">
    <property type="term" value="F:structural constituent of ribosome"/>
    <property type="evidence" value="ECO:0007669"/>
    <property type="project" value="InterPro"/>
</dbReference>
<keyword evidence="3" id="KW-0687">Ribonucleoprotein</keyword>
<dbReference type="EMBL" id="LNQE01001195">
    <property type="protein sequence ID" value="KUG20399.1"/>
    <property type="molecule type" value="Genomic_DNA"/>
</dbReference>
<evidence type="ECO:0000256" key="4">
    <source>
        <dbReference type="ARBA" id="ARBA00035229"/>
    </source>
</evidence>
<evidence type="ECO:0000256" key="5">
    <source>
        <dbReference type="ARBA" id="ARBA00035377"/>
    </source>
</evidence>
<evidence type="ECO:0000256" key="2">
    <source>
        <dbReference type="ARBA" id="ARBA00022980"/>
    </source>
</evidence>
<evidence type="ECO:0000256" key="1">
    <source>
        <dbReference type="ARBA" id="ARBA00008431"/>
    </source>
</evidence>
<dbReference type="CDD" id="cd00513">
    <property type="entry name" value="Ribosomal_L32_L32e"/>
    <property type="match status" value="1"/>
</dbReference>
<evidence type="ECO:0000256" key="6">
    <source>
        <dbReference type="SAM" id="MobiDB-lite"/>
    </source>
</evidence>
<dbReference type="GO" id="GO:0006412">
    <property type="term" value="P:translation"/>
    <property type="evidence" value="ECO:0007669"/>
    <property type="project" value="InterPro"/>
</dbReference>
<dbReference type="AlphaFoldDB" id="A0A0W8FHN1"/>
<feature type="compositionally biased region" description="Basic residues" evidence="6">
    <location>
        <begin position="36"/>
        <end position="49"/>
    </location>
</feature>
<proteinExistence type="inferred from homology"/>
<dbReference type="PANTHER" id="PTHR23413">
    <property type="entry name" value="60S RIBOSOMAL PROTEIN L32 AND DNA-DIRECTED RNA POLYMERASE II, SUBUNIT N"/>
    <property type="match status" value="1"/>
</dbReference>
<comment type="similarity">
    <text evidence="1">Belongs to the eukaryotic ribosomal protein eL32 family.</text>
</comment>
<evidence type="ECO:0000313" key="7">
    <source>
        <dbReference type="EMBL" id="KUG20399.1"/>
    </source>
</evidence>
<organism evidence="7">
    <name type="scientific">hydrocarbon metagenome</name>
    <dbReference type="NCBI Taxonomy" id="938273"/>
    <lineage>
        <taxon>unclassified sequences</taxon>
        <taxon>metagenomes</taxon>
        <taxon>ecological metagenomes</taxon>
    </lineage>
</organism>
<dbReference type="InterPro" id="IPR036351">
    <property type="entry name" value="Ribosomal_eL32_sf"/>
</dbReference>
<keyword evidence="2 7" id="KW-0689">Ribosomal protein</keyword>
<dbReference type="InterPro" id="IPR001515">
    <property type="entry name" value="Ribosomal_eL32"/>
</dbReference>